<dbReference type="SUPFAM" id="SSF55874">
    <property type="entry name" value="ATPase domain of HSP90 chaperone/DNA topoisomerase II/histidine kinase"/>
    <property type="match status" value="1"/>
</dbReference>
<accession>A0A0F9L610</accession>
<dbReference type="PROSITE" id="PS50109">
    <property type="entry name" value="HIS_KIN"/>
    <property type="match status" value="1"/>
</dbReference>
<protein>
    <recommendedName>
        <fullName evidence="2">Histidine kinase domain-containing protein</fullName>
    </recommendedName>
</protein>
<dbReference type="PANTHER" id="PTHR43547:SF2">
    <property type="entry name" value="HYBRID SIGNAL TRANSDUCTION HISTIDINE KINASE C"/>
    <property type="match status" value="1"/>
</dbReference>
<dbReference type="CDD" id="cd00082">
    <property type="entry name" value="HisKA"/>
    <property type="match status" value="1"/>
</dbReference>
<reference evidence="3" key="1">
    <citation type="journal article" date="2015" name="Nature">
        <title>Complex archaea that bridge the gap between prokaryotes and eukaryotes.</title>
        <authorList>
            <person name="Spang A."/>
            <person name="Saw J.H."/>
            <person name="Jorgensen S.L."/>
            <person name="Zaremba-Niedzwiedzka K."/>
            <person name="Martijn J."/>
            <person name="Lind A.E."/>
            <person name="van Eijk R."/>
            <person name="Schleper C."/>
            <person name="Guy L."/>
            <person name="Ettema T.J."/>
        </authorList>
    </citation>
    <scope>NUCLEOTIDE SEQUENCE</scope>
</reference>
<evidence type="ECO:0000313" key="3">
    <source>
        <dbReference type="EMBL" id="KKM23060.1"/>
    </source>
</evidence>
<dbReference type="Pfam" id="PF01590">
    <property type="entry name" value="GAF"/>
    <property type="match status" value="1"/>
</dbReference>
<feature type="domain" description="Histidine kinase" evidence="2">
    <location>
        <begin position="596"/>
        <end position="858"/>
    </location>
</feature>
<dbReference type="InterPro" id="IPR003594">
    <property type="entry name" value="HATPase_dom"/>
</dbReference>
<dbReference type="Gene3D" id="3.30.450.40">
    <property type="match status" value="3"/>
</dbReference>
<dbReference type="Gene3D" id="3.30.565.10">
    <property type="entry name" value="Histidine kinase-like ATPase, C-terminal domain"/>
    <property type="match status" value="1"/>
</dbReference>
<keyword evidence="1" id="KW-0597">Phosphoprotein</keyword>
<dbReference type="InterPro" id="IPR005467">
    <property type="entry name" value="His_kinase_dom"/>
</dbReference>
<dbReference type="SUPFAM" id="SSF47384">
    <property type="entry name" value="Homodimeric domain of signal transducing histidine kinase"/>
    <property type="match status" value="1"/>
</dbReference>
<comment type="caution">
    <text evidence="3">The sequence shown here is derived from an EMBL/GenBank/DDBJ whole genome shotgun (WGS) entry which is preliminary data.</text>
</comment>
<dbReference type="Pfam" id="PF13185">
    <property type="entry name" value="GAF_2"/>
    <property type="match status" value="1"/>
</dbReference>
<sequence>FEEAVRSVFARGETELLVSEFALPTGKATHMDVMIAPFECDRKKQVDAILVSLSDIGMHVAVEALPAEAELAADLARSLERPVERIQQLFEADAAGVVEFFGSPRHDPALKVWSQIDVLSGAPAEPELIGPIAGIADMARRLDQQKYIAVPKVADASEIPRGLREYLAKRRVRSLLAVPVHLGAELWGILGVGYHCPRGFTGREIGILQAAAAQISLLIVLSQQMELRSIDEEISREIGMLRDRQVDAAGVSGLLLKILEQAVKLTGCDAGHIRTVDWFTGDVVLRVASDPLLGQDKPPVRERIALGEPVSGIVAQTWEAHICNDREADVYAPLLLKTIPRDRKDVFAFLNEGKSYACFPLIAGEELLGTFSIQANHKGAFSRMRQRALKDFSRRAALALYAARCLERMGEMGRLVERILRVDRLADLWPQIPEVAVRLFCAEDAAVSSYDHYTNCLRREERFNPEPMRRGVDDIGHEAPPSDEPGCGLTLYVGKVGGILRLTGEEARRHPHVHQGGRKLHRLLPSGNFKSIMLSRLDTPDSRCVGVLKVENRKGRPESLGFTGFDEALMAWVSSKLAIAIERLQLLEAKNRAIVSRTHDLKTPLHAVRSALKNLRDGTFLLPRDCEKVDLALGSAKLLDAFILNTLDIAEGRIPADRLRPTNVDMAALAREAADVFAEYCREQSIRICLNVGPEMGPVYGDRQMLLRILLNLIDNARKYGLPPLKEESYEGVDRQLAQALGEPSPPAGAKHTHKWGLVTPEEDDADPVDRKIDVSIGLDGPEVVLRVADNGKGILKDFWNSAFDPYSRSELEGRQGRGIGLAAVRMLAQAHGGNAEVGDRDGSGSGAVITVRWDQQRLRQEIPPEPEAGQ</sequence>
<feature type="non-terminal residue" evidence="3">
    <location>
        <position position="1"/>
    </location>
</feature>
<dbReference type="InterPro" id="IPR036890">
    <property type="entry name" value="HATPase_C_sf"/>
</dbReference>
<dbReference type="PRINTS" id="PR00344">
    <property type="entry name" value="BCTRLSENSOR"/>
</dbReference>
<dbReference type="PANTHER" id="PTHR43547">
    <property type="entry name" value="TWO-COMPONENT HISTIDINE KINASE"/>
    <property type="match status" value="1"/>
</dbReference>
<dbReference type="EMBL" id="LAZR01013204">
    <property type="protein sequence ID" value="KKM23060.1"/>
    <property type="molecule type" value="Genomic_DNA"/>
</dbReference>
<dbReference type="Pfam" id="PF02518">
    <property type="entry name" value="HATPase_c"/>
    <property type="match status" value="1"/>
</dbReference>
<dbReference type="SMART" id="SM00065">
    <property type="entry name" value="GAF"/>
    <property type="match status" value="3"/>
</dbReference>
<evidence type="ECO:0000259" key="2">
    <source>
        <dbReference type="PROSITE" id="PS50109"/>
    </source>
</evidence>
<gene>
    <name evidence="3" type="ORF">LCGC14_1619020</name>
</gene>
<dbReference type="AlphaFoldDB" id="A0A0F9L610"/>
<proteinExistence type="predicted"/>
<name>A0A0F9L610_9ZZZZ</name>
<dbReference type="SMART" id="SM00387">
    <property type="entry name" value="HATPase_c"/>
    <property type="match status" value="1"/>
</dbReference>
<dbReference type="InterPro" id="IPR036097">
    <property type="entry name" value="HisK_dim/P_sf"/>
</dbReference>
<dbReference type="GO" id="GO:0000155">
    <property type="term" value="F:phosphorelay sensor kinase activity"/>
    <property type="evidence" value="ECO:0007669"/>
    <property type="project" value="InterPro"/>
</dbReference>
<dbReference type="InterPro" id="IPR003661">
    <property type="entry name" value="HisK_dim/P_dom"/>
</dbReference>
<dbReference type="InterPro" id="IPR003018">
    <property type="entry name" value="GAF"/>
</dbReference>
<dbReference type="SUPFAM" id="SSF55781">
    <property type="entry name" value="GAF domain-like"/>
    <property type="match status" value="3"/>
</dbReference>
<dbReference type="InterPro" id="IPR029016">
    <property type="entry name" value="GAF-like_dom_sf"/>
</dbReference>
<dbReference type="InterPro" id="IPR004358">
    <property type="entry name" value="Sig_transdc_His_kin-like_C"/>
</dbReference>
<evidence type="ECO:0000256" key="1">
    <source>
        <dbReference type="ARBA" id="ARBA00022553"/>
    </source>
</evidence>
<organism evidence="3">
    <name type="scientific">marine sediment metagenome</name>
    <dbReference type="NCBI Taxonomy" id="412755"/>
    <lineage>
        <taxon>unclassified sequences</taxon>
        <taxon>metagenomes</taxon>
        <taxon>ecological metagenomes</taxon>
    </lineage>
</organism>